<feature type="transmembrane region" description="Helical" evidence="6">
    <location>
        <begin position="25"/>
        <end position="43"/>
    </location>
</feature>
<feature type="transmembrane region" description="Helical" evidence="6">
    <location>
        <begin position="104"/>
        <end position="122"/>
    </location>
</feature>
<comment type="similarity">
    <text evidence="2">Belongs to the EamA transporter family.</text>
</comment>
<keyword evidence="4 6" id="KW-1133">Transmembrane helix</keyword>
<dbReference type="PANTHER" id="PTHR32322">
    <property type="entry name" value="INNER MEMBRANE TRANSPORTER"/>
    <property type="match status" value="1"/>
</dbReference>
<keyword evidence="5 6" id="KW-0472">Membrane</keyword>
<evidence type="ECO:0000256" key="1">
    <source>
        <dbReference type="ARBA" id="ARBA00004141"/>
    </source>
</evidence>
<evidence type="ECO:0000256" key="3">
    <source>
        <dbReference type="ARBA" id="ARBA00022692"/>
    </source>
</evidence>
<feature type="transmembrane region" description="Helical" evidence="6">
    <location>
        <begin position="248"/>
        <end position="266"/>
    </location>
</feature>
<evidence type="ECO:0000313" key="9">
    <source>
        <dbReference type="Proteomes" id="UP000516117"/>
    </source>
</evidence>
<dbReference type="KEGG" id="tdf:H9L22_06200"/>
<dbReference type="EMBL" id="CP060789">
    <property type="protein sequence ID" value="QNP57502.1"/>
    <property type="molecule type" value="Genomic_DNA"/>
</dbReference>
<dbReference type="Proteomes" id="UP000516117">
    <property type="component" value="Chromosome"/>
</dbReference>
<dbReference type="Pfam" id="PF00892">
    <property type="entry name" value="EamA"/>
    <property type="match status" value="1"/>
</dbReference>
<feature type="transmembrane region" description="Helical" evidence="6">
    <location>
        <begin position="55"/>
        <end position="73"/>
    </location>
</feature>
<dbReference type="GO" id="GO:0016020">
    <property type="term" value="C:membrane"/>
    <property type="evidence" value="ECO:0007669"/>
    <property type="project" value="UniProtKB-SubCell"/>
</dbReference>
<feature type="domain" description="EamA" evidence="7">
    <location>
        <begin position="129"/>
        <end position="262"/>
    </location>
</feature>
<feature type="transmembrane region" description="Helical" evidence="6">
    <location>
        <begin position="219"/>
        <end position="242"/>
    </location>
</feature>
<name>A0A7H0HAD6_9ACTN</name>
<sequence length="277" mass="27999">MLAGSASAQAGAAVGAAAFPVLGPIGVTVVRQLVTAVVLGVGVRPRLRGLRRDQWLPVLAMVIVLGVMNVSLYLAVDRIGLGLAVTLEFLGPLAVAIAGSRRAVDLACAVLAGVGVLVLTNPGPSSDLVGISLALIAAVGWGAYIHLNRALGQRLPGLQGTAAVAVVSGAVWVPPAVVWFSLFRPTPPAILLAVVCGVLGSVVPYVADLLALRRIPASLFGTMTSVNPVWAVAAGWLVLGQVLAPNEWLGIGIIVAANVVVSARSLRPAPAEVATAA</sequence>
<dbReference type="AlphaFoldDB" id="A0A7H0HAD6"/>
<feature type="transmembrane region" description="Helical" evidence="6">
    <location>
        <begin position="128"/>
        <end position="147"/>
    </location>
</feature>
<reference evidence="8 9" key="1">
    <citation type="submission" date="2020-08" db="EMBL/GenBank/DDBJ databases">
        <title>Genome sequence of Tessaracoccus defluvii JCM 17540T.</title>
        <authorList>
            <person name="Hyun D.-W."/>
            <person name="Bae J.-W."/>
        </authorList>
    </citation>
    <scope>NUCLEOTIDE SEQUENCE [LARGE SCALE GENOMIC DNA]</scope>
    <source>
        <strain evidence="8 9">JCM 17540</strain>
    </source>
</reference>
<proteinExistence type="inferred from homology"/>
<gene>
    <name evidence="8" type="ORF">H9L22_06200</name>
</gene>
<evidence type="ECO:0000256" key="6">
    <source>
        <dbReference type="SAM" id="Phobius"/>
    </source>
</evidence>
<organism evidence="8 9">
    <name type="scientific">Tessaracoccus defluvii</name>
    <dbReference type="NCBI Taxonomy" id="1285901"/>
    <lineage>
        <taxon>Bacteria</taxon>
        <taxon>Bacillati</taxon>
        <taxon>Actinomycetota</taxon>
        <taxon>Actinomycetes</taxon>
        <taxon>Propionibacteriales</taxon>
        <taxon>Propionibacteriaceae</taxon>
        <taxon>Tessaracoccus</taxon>
    </lineage>
</organism>
<keyword evidence="9" id="KW-1185">Reference proteome</keyword>
<comment type="subcellular location">
    <subcellularLocation>
        <location evidence="1">Membrane</location>
        <topology evidence="1">Multi-pass membrane protein</topology>
    </subcellularLocation>
</comment>
<evidence type="ECO:0000256" key="5">
    <source>
        <dbReference type="ARBA" id="ARBA00023136"/>
    </source>
</evidence>
<protein>
    <submittedName>
        <fullName evidence="8">EamA family transporter</fullName>
    </submittedName>
</protein>
<evidence type="ECO:0000313" key="8">
    <source>
        <dbReference type="EMBL" id="QNP57502.1"/>
    </source>
</evidence>
<feature type="transmembrane region" description="Helical" evidence="6">
    <location>
        <begin position="159"/>
        <end position="183"/>
    </location>
</feature>
<dbReference type="Gene3D" id="1.10.3730.20">
    <property type="match status" value="1"/>
</dbReference>
<dbReference type="InterPro" id="IPR037185">
    <property type="entry name" value="EmrE-like"/>
</dbReference>
<keyword evidence="3 6" id="KW-0812">Transmembrane</keyword>
<feature type="transmembrane region" description="Helical" evidence="6">
    <location>
        <begin position="189"/>
        <end position="207"/>
    </location>
</feature>
<evidence type="ECO:0000259" key="7">
    <source>
        <dbReference type="Pfam" id="PF00892"/>
    </source>
</evidence>
<dbReference type="PANTHER" id="PTHR32322:SF2">
    <property type="entry name" value="EAMA DOMAIN-CONTAINING PROTEIN"/>
    <property type="match status" value="1"/>
</dbReference>
<feature type="transmembrane region" description="Helical" evidence="6">
    <location>
        <begin position="79"/>
        <end position="97"/>
    </location>
</feature>
<dbReference type="InterPro" id="IPR000620">
    <property type="entry name" value="EamA_dom"/>
</dbReference>
<accession>A0A7H0HAD6</accession>
<dbReference type="SUPFAM" id="SSF103481">
    <property type="entry name" value="Multidrug resistance efflux transporter EmrE"/>
    <property type="match status" value="2"/>
</dbReference>
<evidence type="ECO:0000256" key="2">
    <source>
        <dbReference type="ARBA" id="ARBA00007362"/>
    </source>
</evidence>
<dbReference type="InterPro" id="IPR050638">
    <property type="entry name" value="AA-Vitamin_Transporters"/>
</dbReference>
<evidence type="ECO:0000256" key="4">
    <source>
        <dbReference type="ARBA" id="ARBA00022989"/>
    </source>
</evidence>